<dbReference type="SMART" id="SM00388">
    <property type="entry name" value="HisKA"/>
    <property type="match status" value="1"/>
</dbReference>
<feature type="domain" description="PAS" evidence="9">
    <location>
        <begin position="317"/>
        <end position="372"/>
    </location>
</feature>
<reference evidence="11" key="1">
    <citation type="submission" date="2016-10" db="EMBL/GenBank/DDBJ databases">
        <title>Sequence of Gallionella enrichment culture.</title>
        <authorList>
            <person name="Poehlein A."/>
            <person name="Muehling M."/>
            <person name="Daniel R."/>
        </authorList>
    </citation>
    <scope>NUCLEOTIDE SEQUENCE</scope>
</reference>
<dbReference type="SUPFAM" id="SSF55785">
    <property type="entry name" value="PYP-like sensor domain (PAS domain)"/>
    <property type="match status" value="2"/>
</dbReference>
<dbReference type="Pfam" id="PF00072">
    <property type="entry name" value="Response_reg"/>
    <property type="match status" value="2"/>
</dbReference>
<dbReference type="InterPro" id="IPR036890">
    <property type="entry name" value="HATPase_C_sf"/>
</dbReference>
<evidence type="ECO:0000259" key="9">
    <source>
        <dbReference type="PROSITE" id="PS50112"/>
    </source>
</evidence>
<keyword evidence="5" id="KW-0067">ATP-binding</keyword>
<dbReference type="InterPro" id="IPR013656">
    <property type="entry name" value="PAS_4"/>
</dbReference>
<keyword evidence="2" id="KW-0808">Transferase</keyword>
<evidence type="ECO:0000259" key="10">
    <source>
        <dbReference type="PROSITE" id="PS50113"/>
    </source>
</evidence>
<evidence type="ECO:0000256" key="3">
    <source>
        <dbReference type="ARBA" id="ARBA00022741"/>
    </source>
</evidence>
<dbReference type="PRINTS" id="PR00344">
    <property type="entry name" value="BCTRLSENSOR"/>
</dbReference>
<keyword evidence="4" id="KW-0418">Kinase</keyword>
<dbReference type="EMBL" id="MLJW01000044">
    <property type="protein sequence ID" value="OIR06307.1"/>
    <property type="molecule type" value="Genomic_DNA"/>
</dbReference>
<dbReference type="InterPro" id="IPR004358">
    <property type="entry name" value="Sig_transdc_His_kin-like_C"/>
</dbReference>
<dbReference type="CDD" id="cd00156">
    <property type="entry name" value="REC"/>
    <property type="match status" value="1"/>
</dbReference>
<evidence type="ECO:0000313" key="11">
    <source>
        <dbReference type="EMBL" id="OIR06307.1"/>
    </source>
</evidence>
<dbReference type="InterPro" id="IPR005467">
    <property type="entry name" value="His_kinase_dom"/>
</dbReference>
<dbReference type="Pfam" id="PF02518">
    <property type="entry name" value="HATPase_c"/>
    <property type="match status" value="1"/>
</dbReference>
<protein>
    <submittedName>
        <fullName evidence="11">Blue-light-activated protein</fullName>
    </submittedName>
</protein>
<dbReference type="PANTHER" id="PTHR43065">
    <property type="entry name" value="SENSOR HISTIDINE KINASE"/>
    <property type="match status" value="1"/>
</dbReference>
<dbReference type="CDD" id="cd00130">
    <property type="entry name" value="PAS"/>
    <property type="match status" value="2"/>
</dbReference>
<dbReference type="Pfam" id="PF00989">
    <property type="entry name" value="PAS"/>
    <property type="match status" value="1"/>
</dbReference>
<dbReference type="InterPro" id="IPR011006">
    <property type="entry name" value="CheY-like_superfamily"/>
</dbReference>
<dbReference type="SUPFAM" id="SSF52172">
    <property type="entry name" value="CheY-like"/>
    <property type="match status" value="2"/>
</dbReference>
<evidence type="ECO:0000256" key="4">
    <source>
        <dbReference type="ARBA" id="ARBA00022777"/>
    </source>
</evidence>
<dbReference type="PROSITE" id="PS50109">
    <property type="entry name" value="HIS_KIN"/>
    <property type="match status" value="1"/>
</dbReference>
<dbReference type="InterPro" id="IPR000700">
    <property type="entry name" value="PAS-assoc_C"/>
</dbReference>
<dbReference type="InterPro" id="IPR036097">
    <property type="entry name" value="HisK_dim/P_sf"/>
</dbReference>
<dbReference type="InterPro" id="IPR000014">
    <property type="entry name" value="PAS"/>
</dbReference>
<feature type="domain" description="Response regulatory" evidence="8">
    <location>
        <begin position="695"/>
        <end position="812"/>
    </location>
</feature>
<evidence type="ECO:0000256" key="5">
    <source>
        <dbReference type="ARBA" id="ARBA00022840"/>
    </source>
</evidence>
<name>A0A1J5SEF1_9ZZZZ</name>
<evidence type="ECO:0000259" key="7">
    <source>
        <dbReference type="PROSITE" id="PS50109"/>
    </source>
</evidence>
<keyword evidence="3" id="KW-0547">Nucleotide-binding</keyword>
<dbReference type="InterPro" id="IPR013767">
    <property type="entry name" value="PAS_fold"/>
</dbReference>
<sequence length="814" mass="88769">MKALNVDDRDENLYFLETVLRAAGFEVLNAHNGVEALALLDREKVDLIVSDVLMPQMDGFLLCREVRRRPDTADVPFVFYTGSYTDTRDAELAERIGATAYLIKPMEPAVLADTLRKAAEQGAARPLGAGLEDESSYFRSFSESIVRKLEEKAREYEMLSRRLQGAFDEKVKEVADRLHVEDTLRLSEERYRAVVSSLAEGILLADGAGQIVACNDSAARILGLPKSQLLVSTLSEPLWTTLRGDGTPMPAGEHPLGRCLRTGESSDGAVLGVQRPGAPTIWVSANVRPCLRDARNAVTLAVMSIADITAQRAALERIEQQAHMIDQANDAIVICAADGTLRYWNKGAERLYGWTEAEALGRRDLALFAQPQAQLGSPLARALDQKSLEGEFHHRTKDGREIIVSGRLTAVRSGEGSADAVLASYIDVTEKKQLEEKFLRAQRLESIGILAGGVAHDLNNILAPILLAVPIVRMRVSDPQGLMLLDTVEASANRGAQIVRQILTFSRGLRTERIVIQARHLLKEIAELIQETFPRNIEIETDLPRSLWTIEADTTQMHQVFMNLCVNARDAMSKGGTLTLAGENVTLDENSASRFVGGHPGRFVRLSVVDTGCGIPPDLMKRVFEPFFTTKDPGKGTGLGLSTARSIVEQHDGFMGVDSRVGQGTRFDIYLPAIVSAEEDTPVLSRDLPHGKGQLVIVVDDEFALRHISESLLTAHDYRVLTADSGQQGLALVRANLAEVALVITDLLMPGMSGVELIQLLRGQKPSLKIVAISGTVSPGGENKPPPGIIVDAFLNKPFSAEQLLLTVNEVLAD</sequence>
<dbReference type="Gene3D" id="3.40.50.2300">
    <property type="match status" value="2"/>
</dbReference>
<dbReference type="CDD" id="cd00082">
    <property type="entry name" value="HisKA"/>
    <property type="match status" value="1"/>
</dbReference>
<dbReference type="InterPro" id="IPR003661">
    <property type="entry name" value="HisK_dim/P_dom"/>
</dbReference>
<dbReference type="PROSITE" id="PS50110">
    <property type="entry name" value="RESPONSE_REGULATORY"/>
    <property type="match status" value="2"/>
</dbReference>
<comment type="caution">
    <text evidence="11">The sequence shown here is derived from an EMBL/GenBank/DDBJ whole genome shotgun (WGS) entry which is preliminary data.</text>
</comment>
<evidence type="ECO:0000259" key="8">
    <source>
        <dbReference type="PROSITE" id="PS50110"/>
    </source>
</evidence>
<dbReference type="InterPro" id="IPR001789">
    <property type="entry name" value="Sig_transdc_resp-reg_receiver"/>
</dbReference>
<dbReference type="NCBIfam" id="TIGR00229">
    <property type="entry name" value="sensory_box"/>
    <property type="match status" value="2"/>
</dbReference>
<proteinExistence type="predicted"/>
<dbReference type="SMART" id="SM00448">
    <property type="entry name" value="REC"/>
    <property type="match status" value="2"/>
</dbReference>
<dbReference type="Gene3D" id="3.30.565.10">
    <property type="entry name" value="Histidine kinase-like ATPase, C-terminal domain"/>
    <property type="match status" value="1"/>
</dbReference>
<dbReference type="Pfam" id="PF00512">
    <property type="entry name" value="HisKA"/>
    <property type="match status" value="1"/>
</dbReference>
<dbReference type="PROSITE" id="PS50113">
    <property type="entry name" value="PAC"/>
    <property type="match status" value="1"/>
</dbReference>
<dbReference type="SUPFAM" id="SSF55874">
    <property type="entry name" value="ATPase domain of HSP90 chaperone/DNA topoisomerase II/histidine kinase"/>
    <property type="match status" value="1"/>
</dbReference>
<dbReference type="Pfam" id="PF08448">
    <property type="entry name" value="PAS_4"/>
    <property type="match status" value="1"/>
</dbReference>
<dbReference type="Gene3D" id="1.10.287.130">
    <property type="match status" value="1"/>
</dbReference>
<accession>A0A1J5SEF1</accession>
<dbReference type="PANTHER" id="PTHR43065:SF46">
    <property type="entry name" value="C4-DICARBOXYLATE TRANSPORT SENSOR PROTEIN DCTB"/>
    <property type="match status" value="1"/>
</dbReference>
<dbReference type="AlphaFoldDB" id="A0A1J5SEF1"/>
<feature type="domain" description="PAS" evidence="9">
    <location>
        <begin position="187"/>
        <end position="230"/>
    </location>
</feature>
<dbReference type="SUPFAM" id="SSF47384">
    <property type="entry name" value="Homodimeric domain of signal transducing histidine kinase"/>
    <property type="match status" value="1"/>
</dbReference>
<feature type="domain" description="PAC" evidence="10">
    <location>
        <begin position="386"/>
        <end position="440"/>
    </location>
</feature>
<dbReference type="InterPro" id="IPR003594">
    <property type="entry name" value="HATPase_dom"/>
</dbReference>
<evidence type="ECO:0000256" key="6">
    <source>
        <dbReference type="ARBA" id="ARBA00023012"/>
    </source>
</evidence>
<dbReference type="GO" id="GO:0005524">
    <property type="term" value="F:ATP binding"/>
    <property type="evidence" value="ECO:0007669"/>
    <property type="project" value="UniProtKB-KW"/>
</dbReference>
<feature type="domain" description="Response regulatory" evidence="8">
    <location>
        <begin position="2"/>
        <end position="119"/>
    </location>
</feature>
<dbReference type="PROSITE" id="PS50112">
    <property type="entry name" value="PAS"/>
    <property type="match status" value="2"/>
</dbReference>
<evidence type="ECO:0000256" key="1">
    <source>
        <dbReference type="ARBA" id="ARBA00022553"/>
    </source>
</evidence>
<evidence type="ECO:0000256" key="2">
    <source>
        <dbReference type="ARBA" id="ARBA00022679"/>
    </source>
</evidence>
<dbReference type="SMART" id="SM00091">
    <property type="entry name" value="PAS"/>
    <property type="match status" value="2"/>
</dbReference>
<keyword evidence="6" id="KW-0902">Two-component regulatory system</keyword>
<dbReference type="GO" id="GO:0006355">
    <property type="term" value="P:regulation of DNA-templated transcription"/>
    <property type="evidence" value="ECO:0007669"/>
    <property type="project" value="InterPro"/>
</dbReference>
<gene>
    <name evidence="11" type="ORF">GALL_114970</name>
</gene>
<keyword evidence="1" id="KW-0597">Phosphoprotein</keyword>
<dbReference type="InterPro" id="IPR035965">
    <property type="entry name" value="PAS-like_dom_sf"/>
</dbReference>
<dbReference type="SMART" id="SM00387">
    <property type="entry name" value="HATPase_c"/>
    <property type="match status" value="1"/>
</dbReference>
<dbReference type="Gene3D" id="3.30.450.20">
    <property type="entry name" value="PAS domain"/>
    <property type="match status" value="2"/>
</dbReference>
<dbReference type="GO" id="GO:0000155">
    <property type="term" value="F:phosphorelay sensor kinase activity"/>
    <property type="evidence" value="ECO:0007669"/>
    <property type="project" value="InterPro"/>
</dbReference>
<organism evidence="11">
    <name type="scientific">mine drainage metagenome</name>
    <dbReference type="NCBI Taxonomy" id="410659"/>
    <lineage>
        <taxon>unclassified sequences</taxon>
        <taxon>metagenomes</taxon>
        <taxon>ecological metagenomes</taxon>
    </lineage>
</organism>
<feature type="domain" description="Histidine kinase" evidence="7">
    <location>
        <begin position="453"/>
        <end position="675"/>
    </location>
</feature>